<reference evidence="1" key="1">
    <citation type="submission" date="2020-02" db="EMBL/GenBank/DDBJ databases">
        <authorList>
            <person name="Meier V. D."/>
        </authorList>
    </citation>
    <scope>NUCLEOTIDE SEQUENCE</scope>
    <source>
        <strain evidence="1">AVDCRST_MAG08</strain>
    </source>
</reference>
<sequence>CRSRFVRPDLWTPPPGTILAQDALKLSPRRTWRPRGRRFVPPLL</sequence>
<gene>
    <name evidence="1" type="ORF">AVDCRST_MAG08-1610</name>
</gene>
<organism evidence="1">
    <name type="scientific">uncultured Acetobacteraceae bacterium</name>
    <dbReference type="NCBI Taxonomy" id="169975"/>
    <lineage>
        <taxon>Bacteria</taxon>
        <taxon>Pseudomonadati</taxon>
        <taxon>Pseudomonadota</taxon>
        <taxon>Alphaproteobacteria</taxon>
        <taxon>Acetobacterales</taxon>
        <taxon>Acetobacteraceae</taxon>
        <taxon>environmental samples</taxon>
    </lineage>
</organism>
<feature type="non-terminal residue" evidence="1">
    <location>
        <position position="1"/>
    </location>
</feature>
<feature type="non-terminal residue" evidence="1">
    <location>
        <position position="44"/>
    </location>
</feature>
<accession>A0A6J4I431</accession>
<dbReference type="AlphaFoldDB" id="A0A6J4I431"/>
<dbReference type="EMBL" id="CADCTG010000139">
    <property type="protein sequence ID" value="CAA9240752.1"/>
    <property type="molecule type" value="Genomic_DNA"/>
</dbReference>
<proteinExistence type="predicted"/>
<evidence type="ECO:0000313" key="1">
    <source>
        <dbReference type="EMBL" id="CAA9240752.1"/>
    </source>
</evidence>
<protein>
    <submittedName>
        <fullName evidence="1">Uncharacterized protein</fullName>
    </submittedName>
</protein>
<name>A0A6J4I431_9PROT</name>